<dbReference type="NCBIfam" id="TIGR00350">
    <property type="entry name" value="lytR_cpsA_psr"/>
    <property type="match status" value="1"/>
</dbReference>
<gene>
    <name evidence="5" type="ORF">KGA66_02735</name>
</gene>
<dbReference type="PANTHER" id="PTHR33392:SF6">
    <property type="entry name" value="POLYISOPRENYL-TEICHOIC ACID--PEPTIDOGLYCAN TEICHOIC ACID TRANSFERASE TAGU"/>
    <property type="match status" value="1"/>
</dbReference>
<evidence type="ECO:0000259" key="4">
    <source>
        <dbReference type="Pfam" id="PF03816"/>
    </source>
</evidence>
<proteinExistence type="inferred from homology"/>
<evidence type="ECO:0000256" key="2">
    <source>
        <dbReference type="SAM" id="MobiDB-lite"/>
    </source>
</evidence>
<dbReference type="Gene3D" id="3.40.630.190">
    <property type="entry name" value="LCP protein"/>
    <property type="match status" value="1"/>
</dbReference>
<feature type="transmembrane region" description="Helical" evidence="3">
    <location>
        <begin position="67"/>
        <end position="89"/>
    </location>
</feature>
<dbReference type="InterPro" id="IPR004474">
    <property type="entry name" value="LytR_CpsA_psr"/>
</dbReference>
<evidence type="ECO:0000313" key="6">
    <source>
        <dbReference type="Proteomes" id="UP000677913"/>
    </source>
</evidence>
<comment type="similarity">
    <text evidence="1">Belongs to the LytR/CpsA/Psr (LCP) family.</text>
</comment>
<feature type="domain" description="Cell envelope-related transcriptional attenuator" evidence="4">
    <location>
        <begin position="142"/>
        <end position="293"/>
    </location>
</feature>
<feature type="region of interest" description="Disordered" evidence="2">
    <location>
        <begin position="1"/>
        <end position="60"/>
    </location>
</feature>
<dbReference type="InterPro" id="IPR050922">
    <property type="entry name" value="LytR/CpsA/Psr_CW_biosynth"/>
</dbReference>
<evidence type="ECO:0000256" key="1">
    <source>
        <dbReference type="ARBA" id="ARBA00006068"/>
    </source>
</evidence>
<evidence type="ECO:0000256" key="3">
    <source>
        <dbReference type="SAM" id="Phobius"/>
    </source>
</evidence>
<reference evidence="5" key="1">
    <citation type="submission" date="2021-04" db="EMBL/GenBank/DDBJ databases">
        <title>Genome based classification of Actinospica acidithermotolerans sp. nov., an actinobacterium isolated from an Indonesian hot spring.</title>
        <authorList>
            <person name="Kusuma A.B."/>
            <person name="Putra K.E."/>
            <person name="Nafisah S."/>
            <person name="Loh J."/>
            <person name="Nouioui I."/>
            <person name="Goodfellow M."/>
        </authorList>
    </citation>
    <scope>NUCLEOTIDE SEQUENCE</scope>
    <source>
        <strain evidence="5">DSM 45618</strain>
    </source>
</reference>
<keyword evidence="3" id="KW-1133">Transmembrane helix</keyword>
<dbReference type="EMBL" id="JAGSXH010000005">
    <property type="protein sequence ID" value="MBS2961949.1"/>
    <property type="molecule type" value="Genomic_DNA"/>
</dbReference>
<dbReference type="PANTHER" id="PTHR33392">
    <property type="entry name" value="POLYISOPRENYL-TEICHOIC ACID--PEPTIDOGLYCAN TEICHOIC ACID TRANSFERASE TAGU"/>
    <property type="match status" value="1"/>
</dbReference>
<sequence length="392" mass="40640">MSGDGSDRYYGAGARRPEFDPGQATADGPARDPLGPSVSTYGRGGKSARPPKAGRAGGRRRRRGRTVVLVLLALLLVVLGSAVGTWLWASAKLTKVAALSDYDGRPAPGAGTNWLVVGSDSRSNLTAAQKSQLHVGSDQGQRTDTIMLLHYGSGAPELISIPRDSYVTIPAYTDSSGKSHGASRNKINAAYDLGGAPLLAKTVETATGVRVNHYLEIGFLGVVNVVNAVGGVNLCLDAPVKDSHSGADLPAGCQTLDGTQSLALIRTRYSLANSDISRMANQQKFVAALAKSALRPGVEFNPFTLYPFLDSALGSVAVDNGSGLSDLVGMARKVRPITGGKGVVGTVPIKNEGYQVSGIGSTVLWDSTKAKRLFGAVNQDAAIPSGLLNTIG</sequence>
<evidence type="ECO:0000313" key="5">
    <source>
        <dbReference type="EMBL" id="MBS2961949.1"/>
    </source>
</evidence>
<dbReference type="Proteomes" id="UP000677913">
    <property type="component" value="Unassembled WGS sequence"/>
</dbReference>
<dbReference type="RefSeq" id="WP_211464111.1">
    <property type="nucleotide sequence ID" value="NZ_JAGSXH010000005.1"/>
</dbReference>
<dbReference type="AlphaFoldDB" id="A0A8J7WLG5"/>
<accession>A0A8J7WLG5</accession>
<keyword evidence="3" id="KW-0812">Transmembrane</keyword>
<keyword evidence="6" id="KW-1185">Reference proteome</keyword>
<protein>
    <submittedName>
        <fullName evidence="5">LCP family protein</fullName>
    </submittedName>
</protein>
<name>A0A8J7WLG5_9ACTN</name>
<comment type="caution">
    <text evidence="5">The sequence shown here is derived from an EMBL/GenBank/DDBJ whole genome shotgun (WGS) entry which is preliminary data.</text>
</comment>
<organism evidence="5 6">
    <name type="scientific">Actinocrinis puniceicyclus</name>
    <dbReference type="NCBI Taxonomy" id="977794"/>
    <lineage>
        <taxon>Bacteria</taxon>
        <taxon>Bacillati</taxon>
        <taxon>Actinomycetota</taxon>
        <taxon>Actinomycetes</taxon>
        <taxon>Catenulisporales</taxon>
        <taxon>Actinospicaceae</taxon>
        <taxon>Actinocrinis</taxon>
    </lineage>
</organism>
<keyword evidence="3" id="KW-0472">Membrane</keyword>
<dbReference type="Pfam" id="PF03816">
    <property type="entry name" value="LytR_cpsA_psr"/>
    <property type="match status" value="1"/>
</dbReference>